<evidence type="ECO:0000313" key="7">
    <source>
        <dbReference type="Proteomes" id="UP000515811"/>
    </source>
</evidence>
<dbReference type="Proteomes" id="UP000515811">
    <property type="component" value="Chromosome"/>
</dbReference>
<dbReference type="GO" id="GO:0005524">
    <property type="term" value="F:ATP binding"/>
    <property type="evidence" value="ECO:0007669"/>
    <property type="project" value="UniProtKB-KW"/>
</dbReference>
<dbReference type="Pfam" id="PF17863">
    <property type="entry name" value="AAA_lid_2"/>
    <property type="match status" value="1"/>
</dbReference>
<gene>
    <name evidence="6" type="ORF">H9K76_17775</name>
</gene>
<dbReference type="InterPro" id="IPR011703">
    <property type="entry name" value="ATPase_AAA-3"/>
</dbReference>
<dbReference type="GO" id="GO:0016887">
    <property type="term" value="F:ATP hydrolysis activity"/>
    <property type="evidence" value="ECO:0007669"/>
    <property type="project" value="InterPro"/>
</dbReference>
<sequence length="334" mass="36585">MENTPPTAVLMERILYEIKRVVVGQDHFLERVMVAMLAGGHLLVEGVPGLAKTLTVKTLANTIAGQFRRIQFTPDLVPADLVGTRMYNQRTGEFSTTLGPVFTHLLLADEINRAPAKVQSALLEVMQERQVTIAGESHRVPHPFLVMATQNPIETEGTYQLPEAQVDRFMMKVVIGYPSEEEEFVIAERALAPAVQVQAVADTAQLAELQRAAREVYVDPSLLQYAVRVVAATRNPGVYGLKDLAGSVACGASPRATIALAEGAQALALMRGRSYVLLEDLKELAHDVLRHRITLSYEALADEQQVDALIDQILLRLPAPARVQDPAGKEARRA</sequence>
<comment type="similarity">
    <text evidence="3">Belongs to the MoxR family.</text>
</comment>
<evidence type="ECO:0000313" key="6">
    <source>
        <dbReference type="EMBL" id="QNN56378.1"/>
    </source>
</evidence>
<reference evidence="6 7" key="1">
    <citation type="submission" date="2020-08" db="EMBL/GenBank/DDBJ databases">
        <title>Genome sequence of Diaphorobacter ruginosibacter DSM 27467T.</title>
        <authorList>
            <person name="Hyun D.-W."/>
            <person name="Bae J.-W."/>
        </authorList>
    </citation>
    <scope>NUCLEOTIDE SEQUENCE [LARGE SCALE GENOMIC DNA]</scope>
    <source>
        <strain evidence="6 7">DSM 27467</strain>
    </source>
</reference>
<dbReference type="AlphaFoldDB" id="A0A7G9RLA3"/>
<dbReference type="PANTHER" id="PTHR42759:SF1">
    <property type="entry name" value="MAGNESIUM-CHELATASE SUBUNIT CHLD"/>
    <property type="match status" value="1"/>
</dbReference>
<dbReference type="SUPFAM" id="SSF52540">
    <property type="entry name" value="P-loop containing nucleoside triphosphate hydrolases"/>
    <property type="match status" value="1"/>
</dbReference>
<dbReference type="InterPro" id="IPR050764">
    <property type="entry name" value="CbbQ/NirQ/NorQ/GpvN"/>
</dbReference>
<dbReference type="PIRSF" id="PIRSF002849">
    <property type="entry name" value="AAA_ATPase_chaperone_MoxR_prd"/>
    <property type="match status" value="1"/>
</dbReference>
<evidence type="ECO:0000259" key="4">
    <source>
        <dbReference type="Pfam" id="PF07726"/>
    </source>
</evidence>
<name>A0A7G9RLA3_9BURK</name>
<protein>
    <submittedName>
        <fullName evidence="6">MoxR family ATPase</fullName>
    </submittedName>
</protein>
<dbReference type="Gene3D" id="3.40.50.300">
    <property type="entry name" value="P-loop containing nucleotide triphosphate hydrolases"/>
    <property type="match status" value="1"/>
</dbReference>
<dbReference type="Pfam" id="PF07726">
    <property type="entry name" value="AAA_3"/>
    <property type="match status" value="1"/>
</dbReference>
<dbReference type="CDD" id="cd00009">
    <property type="entry name" value="AAA"/>
    <property type="match status" value="1"/>
</dbReference>
<evidence type="ECO:0000259" key="5">
    <source>
        <dbReference type="Pfam" id="PF17863"/>
    </source>
</evidence>
<keyword evidence="7" id="KW-1185">Reference proteome</keyword>
<proteinExistence type="inferred from homology"/>
<dbReference type="InterPro" id="IPR027417">
    <property type="entry name" value="P-loop_NTPase"/>
</dbReference>
<evidence type="ECO:0000256" key="3">
    <source>
        <dbReference type="ARBA" id="ARBA00061607"/>
    </source>
</evidence>
<dbReference type="PANTHER" id="PTHR42759">
    <property type="entry name" value="MOXR FAMILY PROTEIN"/>
    <property type="match status" value="1"/>
</dbReference>
<keyword evidence="1" id="KW-0547">Nucleotide-binding</keyword>
<dbReference type="EMBL" id="CP060714">
    <property type="protein sequence ID" value="QNN56378.1"/>
    <property type="molecule type" value="Genomic_DNA"/>
</dbReference>
<organism evidence="6 7">
    <name type="scientific">Diaphorobacter ruginosibacter</name>
    <dbReference type="NCBI Taxonomy" id="1715720"/>
    <lineage>
        <taxon>Bacteria</taxon>
        <taxon>Pseudomonadati</taxon>
        <taxon>Pseudomonadota</taxon>
        <taxon>Betaproteobacteria</taxon>
        <taxon>Burkholderiales</taxon>
        <taxon>Comamonadaceae</taxon>
        <taxon>Diaphorobacter</taxon>
    </lineage>
</organism>
<accession>A0A7G9RLA3</accession>
<evidence type="ECO:0000256" key="1">
    <source>
        <dbReference type="ARBA" id="ARBA00022741"/>
    </source>
</evidence>
<feature type="domain" description="ChlI/MoxR AAA lid" evidence="5">
    <location>
        <begin position="247"/>
        <end position="313"/>
    </location>
</feature>
<keyword evidence="2" id="KW-0067">ATP-binding</keyword>
<dbReference type="KEGG" id="drg:H9K76_17775"/>
<evidence type="ECO:0000256" key="2">
    <source>
        <dbReference type="ARBA" id="ARBA00022840"/>
    </source>
</evidence>
<feature type="domain" description="ATPase AAA-3" evidence="4">
    <location>
        <begin position="41"/>
        <end position="171"/>
    </location>
</feature>
<dbReference type="FunFam" id="3.40.50.300:FF:000640">
    <property type="entry name" value="MoxR family ATPase"/>
    <property type="match status" value="1"/>
</dbReference>
<dbReference type="InterPro" id="IPR041628">
    <property type="entry name" value="ChlI/MoxR_AAA_lid"/>
</dbReference>
<dbReference type="Gene3D" id="1.10.8.80">
    <property type="entry name" value="Magnesium chelatase subunit I, C-Terminal domain"/>
    <property type="match status" value="1"/>
</dbReference>
<dbReference type="RefSeq" id="WP_187596644.1">
    <property type="nucleotide sequence ID" value="NZ_CP060714.1"/>
</dbReference>